<dbReference type="Gene3D" id="3.30.450.20">
    <property type="entry name" value="PAS domain"/>
    <property type="match status" value="3"/>
</dbReference>
<dbReference type="InterPro" id="IPR004358">
    <property type="entry name" value="Sig_transdc_His_kin-like_C"/>
</dbReference>
<dbReference type="PANTHER" id="PTHR43711:SF31">
    <property type="entry name" value="HISTIDINE KINASE"/>
    <property type="match status" value="1"/>
</dbReference>
<dbReference type="HOGENOM" id="CLU_000445_114_42_10"/>
<dbReference type="PROSITE" id="PS50113">
    <property type="entry name" value="PAC"/>
    <property type="match status" value="2"/>
</dbReference>
<dbReference type="SMART" id="SM00387">
    <property type="entry name" value="HATPase_c"/>
    <property type="match status" value="1"/>
</dbReference>
<name>A0A0F5JJE9_9BACT</name>
<proteinExistence type="predicted"/>
<dbReference type="Pfam" id="PF02518">
    <property type="entry name" value="HATPase_c"/>
    <property type="match status" value="1"/>
</dbReference>
<dbReference type="AlphaFoldDB" id="A0A0F5JJE9"/>
<dbReference type="InterPro" id="IPR000700">
    <property type="entry name" value="PAS-assoc_C"/>
</dbReference>
<evidence type="ECO:0000256" key="2">
    <source>
        <dbReference type="ARBA" id="ARBA00012438"/>
    </source>
</evidence>
<dbReference type="PROSITE" id="PS50109">
    <property type="entry name" value="HIS_KIN"/>
    <property type="match status" value="1"/>
</dbReference>
<dbReference type="PATRIC" id="fig|1203610.3.peg.1690"/>
<dbReference type="SUPFAM" id="SSF55874">
    <property type="entry name" value="ATPase domain of HSP90 chaperone/DNA topoisomerase II/histidine kinase"/>
    <property type="match status" value="1"/>
</dbReference>
<dbReference type="Proteomes" id="UP000033035">
    <property type="component" value="Unassembled WGS sequence"/>
</dbReference>
<organism evidence="9 10">
    <name type="scientific">Parabacteroides gordonii MS-1 = DSM 23371</name>
    <dbReference type="NCBI Taxonomy" id="1203610"/>
    <lineage>
        <taxon>Bacteria</taxon>
        <taxon>Pseudomonadati</taxon>
        <taxon>Bacteroidota</taxon>
        <taxon>Bacteroidia</taxon>
        <taxon>Bacteroidales</taxon>
        <taxon>Tannerellaceae</taxon>
        <taxon>Parabacteroides</taxon>
    </lineage>
</organism>
<dbReference type="InterPro" id="IPR000014">
    <property type="entry name" value="PAS"/>
</dbReference>
<dbReference type="Pfam" id="PF08447">
    <property type="entry name" value="PAS_3"/>
    <property type="match status" value="2"/>
</dbReference>
<evidence type="ECO:0000259" key="8">
    <source>
        <dbReference type="PROSITE" id="PS50113"/>
    </source>
</evidence>
<dbReference type="SMART" id="SM00086">
    <property type="entry name" value="PAC"/>
    <property type="match status" value="2"/>
</dbReference>
<dbReference type="PRINTS" id="PR00344">
    <property type="entry name" value="BCTRLSENSOR"/>
</dbReference>
<evidence type="ECO:0000256" key="3">
    <source>
        <dbReference type="ARBA" id="ARBA00022553"/>
    </source>
</evidence>
<keyword evidence="5" id="KW-0418">Kinase</keyword>
<dbReference type="GO" id="GO:0000155">
    <property type="term" value="F:phosphorelay sensor kinase activity"/>
    <property type="evidence" value="ECO:0007669"/>
    <property type="project" value="InterPro"/>
</dbReference>
<keyword evidence="4" id="KW-0808">Transferase</keyword>
<evidence type="ECO:0000256" key="4">
    <source>
        <dbReference type="ARBA" id="ARBA00022679"/>
    </source>
</evidence>
<dbReference type="InterPro" id="IPR035965">
    <property type="entry name" value="PAS-like_dom_sf"/>
</dbReference>
<dbReference type="PANTHER" id="PTHR43711">
    <property type="entry name" value="TWO-COMPONENT HISTIDINE KINASE"/>
    <property type="match status" value="1"/>
</dbReference>
<dbReference type="SUPFAM" id="SSF55785">
    <property type="entry name" value="PYP-like sensor domain (PAS domain)"/>
    <property type="match status" value="3"/>
</dbReference>
<evidence type="ECO:0000256" key="6">
    <source>
        <dbReference type="ARBA" id="ARBA00023012"/>
    </source>
</evidence>
<dbReference type="EC" id="2.7.13.3" evidence="2"/>
<dbReference type="Pfam" id="PF00512">
    <property type="entry name" value="HisKA"/>
    <property type="match status" value="1"/>
</dbReference>
<feature type="domain" description="Histidine kinase" evidence="7">
    <location>
        <begin position="511"/>
        <end position="721"/>
    </location>
</feature>
<dbReference type="CDD" id="cd00130">
    <property type="entry name" value="PAS"/>
    <property type="match status" value="1"/>
</dbReference>
<dbReference type="SMART" id="SM00388">
    <property type="entry name" value="HisKA"/>
    <property type="match status" value="1"/>
</dbReference>
<comment type="catalytic activity">
    <reaction evidence="1">
        <text>ATP + protein L-histidine = ADP + protein N-phospho-L-histidine.</text>
        <dbReference type="EC" id="2.7.13.3"/>
    </reaction>
</comment>
<keyword evidence="3" id="KW-0597">Phosphoprotein</keyword>
<dbReference type="InterPro" id="IPR001610">
    <property type="entry name" value="PAC"/>
</dbReference>
<dbReference type="RefSeq" id="WP_028726538.1">
    <property type="nucleotide sequence ID" value="NZ_AUAE01000009.1"/>
</dbReference>
<dbReference type="InterPro" id="IPR036890">
    <property type="entry name" value="HATPase_C_sf"/>
</dbReference>
<evidence type="ECO:0000259" key="7">
    <source>
        <dbReference type="PROSITE" id="PS50109"/>
    </source>
</evidence>
<evidence type="ECO:0000256" key="1">
    <source>
        <dbReference type="ARBA" id="ARBA00000085"/>
    </source>
</evidence>
<dbReference type="InterPro" id="IPR003661">
    <property type="entry name" value="HisK_dim/P_dom"/>
</dbReference>
<dbReference type="InterPro" id="IPR005467">
    <property type="entry name" value="His_kinase_dom"/>
</dbReference>
<dbReference type="EMBL" id="AQHW01000011">
    <property type="protein sequence ID" value="KKB57839.1"/>
    <property type="molecule type" value="Genomic_DNA"/>
</dbReference>
<dbReference type="InterPro" id="IPR003594">
    <property type="entry name" value="HATPase_dom"/>
</dbReference>
<dbReference type="Pfam" id="PF13426">
    <property type="entry name" value="PAS_9"/>
    <property type="match status" value="1"/>
</dbReference>
<reference evidence="9 10" key="1">
    <citation type="submission" date="2013-04" db="EMBL/GenBank/DDBJ databases">
        <title>The Genome Sequence of Parabacteroides gordonii DSM 23371.</title>
        <authorList>
            <consortium name="The Broad Institute Genomics Platform"/>
            <person name="Earl A."/>
            <person name="Ward D."/>
            <person name="Feldgarden M."/>
            <person name="Gevers D."/>
            <person name="Martens E."/>
            <person name="Sakamoto M."/>
            <person name="Benno Y."/>
            <person name="Suzuki N."/>
            <person name="Matsunaga N."/>
            <person name="Koshihara K."/>
            <person name="Seki M."/>
            <person name="Komiya H."/>
            <person name="Walker B."/>
            <person name="Young S."/>
            <person name="Zeng Q."/>
            <person name="Gargeya S."/>
            <person name="Fitzgerald M."/>
            <person name="Haas B."/>
            <person name="Abouelleil A."/>
            <person name="Allen A.W."/>
            <person name="Alvarado L."/>
            <person name="Arachchi H.M."/>
            <person name="Berlin A.M."/>
            <person name="Chapman S.B."/>
            <person name="Gainer-Dewar J."/>
            <person name="Goldberg J."/>
            <person name="Griggs A."/>
            <person name="Gujja S."/>
            <person name="Hansen M."/>
            <person name="Howarth C."/>
            <person name="Imamovic A."/>
            <person name="Ireland A."/>
            <person name="Larimer J."/>
            <person name="McCowan C."/>
            <person name="Murphy C."/>
            <person name="Pearson M."/>
            <person name="Poon T.W."/>
            <person name="Priest M."/>
            <person name="Roberts A."/>
            <person name="Saif S."/>
            <person name="Shea T."/>
            <person name="Sisk P."/>
            <person name="Sykes S."/>
            <person name="Wortman J."/>
            <person name="Nusbaum C."/>
            <person name="Birren B."/>
        </authorList>
    </citation>
    <scope>NUCLEOTIDE SEQUENCE [LARGE SCALE GENOMIC DNA]</scope>
    <source>
        <strain evidence="9 10">MS-1</strain>
    </source>
</reference>
<dbReference type="Gene3D" id="3.30.565.10">
    <property type="entry name" value="Histidine kinase-like ATPase, C-terminal domain"/>
    <property type="match status" value="1"/>
</dbReference>
<dbReference type="NCBIfam" id="TIGR00229">
    <property type="entry name" value="sensory_box"/>
    <property type="match status" value="1"/>
</dbReference>
<dbReference type="CDD" id="cd00082">
    <property type="entry name" value="HisKA"/>
    <property type="match status" value="1"/>
</dbReference>
<dbReference type="InterPro" id="IPR050736">
    <property type="entry name" value="Sensor_HK_Regulatory"/>
</dbReference>
<sequence length="726" mass="83487">MANDKNALTGMKQFLKLLPDTVLIVNKEGVIEDSLNYQPEISLSLTPQQQKGQTIQELFRYKNLRGGSGAELLNAFLDTIKTRKPNIIHYEVENEGHTGYAEGYIIPFEEDYTFGIFRNMTERIQAQHETIEQKNKLAMALKAGGLSVWSYLPNTDSFDLADENTVPQPGMRLRDVTNQLVPEDRKRHVKLVTDIVEEVHEQSCEQFRLVTPDGQIRWYEIYSMGIRGENGKIDRLIGTQKDITDQKNKVQELIENKQQRDLLLQITNMIIWEYDHKTGISTSAGESMFFDKDIKLKDSYKIIAPEHRLMYQKAFDNILNKRSDQMNIKFRVKTLDNSYRWVRLIAKVSNYDKEGNVAKLIGTREDITEEVEREQRFKNYIQRSELAIQAANIIQWDFDVDTQEYTRLYPDPIDPGEFIRKELIFTIHPDDRLILKREQERRALENKGYSNLHLRIMLEGDTNYRWVNAFSVPMEFHLNGNLKSVTGLLIDITHIEKVEEANRMKMTFLANMSHEIRTPLNAIVGFSQLLAETDNHGEKGEFVRIIEENNDLLLQIINDILDISKIDAGKMVFNYTDFDITEVIVDLKQVYESHLSPEVKLICHLPHKKYVINSEKNRLTQVITNLLNNAVKFTSEGSITIGYEVIPGGLAFYVTDTGKGIDPENLKRVFERFAKFDSFVPGTGLGLSICQMIVTKLGGKISVESELGVGTTFRFTIACESTTQAK</sequence>
<protein>
    <recommendedName>
        <fullName evidence="2">histidine kinase</fullName>
        <ecNumber evidence="2">2.7.13.3</ecNumber>
    </recommendedName>
</protein>
<dbReference type="FunFam" id="3.30.565.10:FF:000006">
    <property type="entry name" value="Sensor histidine kinase WalK"/>
    <property type="match status" value="1"/>
</dbReference>
<evidence type="ECO:0000313" key="9">
    <source>
        <dbReference type="EMBL" id="KKB57839.1"/>
    </source>
</evidence>
<dbReference type="STRING" id="1203610.HMPREF1536_01648"/>
<dbReference type="Gene3D" id="1.10.287.130">
    <property type="match status" value="1"/>
</dbReference>
<evidence type="ECO:0000313" key="10">
    <source>
        <dbReference type="Proteomes" id="UP000033035"/>
    </source>
</evidence>
<feature type="domain" description="PAC" evidence="8">
    <location>
        <begin position="203"/>
        <end position="255"/>
    </location>
</feature>
<keyword evidence="10" id="KW-1185">Reference proteome</keyword>
<dbReference type="InterPro" id="IPR036097">
    <property type="entry name" value="HisK_dim/P_sf"/>
</dbReference>
<dbReference type="InterPro" id="IPR013655">
    <property type="entry name" value="PAS_fold_3"/>
</dbReference>
<comment type="caution">
    <text evidence="9">The sequence shown here is derived from an EMBL/GenBank/DDBJ whole genome shotgun (WGS) entry which is preliminary data.</text>
</comment>
<keyword evidence="6" id="KW-0902">Two-component regulatory system</keyword>
<feature type="domain" description="PAC" evidence="8">
    <location>
        <begin position="326"/>
        <end position="379"/>
    </location>
</feature>
<accession>A0A0F5JJE9</accession>
<evidence type="ECO:0000256" key="5">
    <source>
        <dbReference type="ARBA" id="ARBA00022777"/>
    </source>
</evidence>
<gene>
    <name evidence="9" type="ORF">HMPREF1536_01648</name>
</gene>
<dbReference type="SUPFAM" id="SSF47384">
    <property type="entry name" value="Homodimeric domain of signal transducing histidine kinase"/>
    <property type="match status" value="1"/>
</dbReference>